<evidence type="ECO:0000313" key="16">
    <source>
        <dbReference type="Proteomes" id="UP000249757"/>
    </source>
</evidence>
<evidence type="ECO:0000256" key="2">
    <source>
        <dbReference type="ARBA" id="ARBA00004496"/>
    </source>
</evidence>
<comment type="catalytic activity">
    <reaction evidence="10">
        <text>N-terminal L-seryl-[histone H2A] + acetyl-CoA = N-terminal N(alpha)-acetyl-L-seryl-[histone H2A] + CoA + H(+)</text>
        <dbReference type="Rhea" id="RHEA:50600"/>
        <dbReference type="Rhea" id="RHEA-COMP:12742"/>
        <dbReference type="Rhea" id="RHEA-COMP:12744"/>
        <dbReference type="ChEBI" id="CHEBI:15378"/>
        <dbReference type="ChEBI" id="CHEBI:57287"/>
        <dbReference type="ChEBI" id="CHEBI:57288"/>
        <dbReference type="ChEBI" id="CHEBI:64738"/>
        <dbReference type="ChEBI" id="CHEBI:83690"/>
        <dbReference type="EC" id="2.3.1.257"/>
    </reaction>
</comment>
<dbReference type="Proteomes" id="UP000249757">
    <property type="component" value="Unassembled WGS sequence"/>
</dbReference>
<evidence type="ECO:0000313" key="13">
    <source>
        <dbReference type="EMBL" id="KAF7574712.1"/>
    </source>
</evidence>
<dbReference type="GO" id="GO:0005737">
    <property type="term" value="C:cytoplasm"/>
    <property type="evidence" value="ECO:0007669"/>
    <property type="project" value="UniProtKB-SubCell"/>
</dbReference>
<evidence type="ECO:0000256" key="4">
    <source>
        <dbReference type="ARBA" id="ARBA00012950"/>
    </source>
</evidence>
<dbReference type="InterPro" id="IPR039949">
    <property type="entry name" value="NAA40"/>
</dbReference>
<dbReference type="Proteomes" id="UP000245464">
    <property type="component" value="Chromosome 2"/>
</dbReference>
<dbReference type="InterPro" id="IPR016181">
    <property type="entry name" value="Acyl_CoA_acyltransferase"/>
</dbReference>
<dbReference type="Gene3D" id="3.40.630.30">
    <property type="match status" value="1"/>
</dbReference>
<dbReference type="InterPro" id="IPR000182">
    <property type="entry name" value="GNAT_dom"/>
</dbReference>
<dbReference type="GO" id="GO:0010485">
    <property type="term" value="F:histone H4 acetyltransferase activity"/>
    <property type="evidence" value="ECO:0007669"/>
    <property type="project" value="InterPro"/>
</dbReference>
<evidence type="ECO:0000256" key="3">
    <source>
        <dbReference type="ARBA" id="ARBA00008870"/>
    </source>
</evidence>
<dbReference type="OrthoDB" id="424551at2759"/>
<dbReference type="EMBL" id="NRDI02000002">
    <property type="protein sequence ID" value="KAI1518781.1"/>
    <property type="molecule type" value="Genomic_DNA"/>
</dbReference>
<accession>A0A2W1E336</accession>
<feature type="domain" description="N-acetyltransferase" evidence="12">
    <location>
        <begin position="55"/>
        <end position="197"/>
    </location>
</feature>
<dbReference type="AlphaFoldDB" id="A0A2W1E336"/>
<evidence type="ECO:0000256" key="1">
    <source>
        <dbReference type="ARBA" id="ARBA00004123"/>
    </source>
</evidence>
<dbReference type="GO" id="GO:0005634">
    <property type="term" value="C:nucleus"/>
    <property type="evidence" value="ECO:0007669"/>
    <property type="project" value="UniProtKB-SubCell"/>
</dbReference>
<dbReference type="CDD" id="cd04301">
    <property type="entry name" value="NAT_SF"/>
    <property type="match status" value="1"/>
</dbReference>
<evidence type="ECO:0000256" key="10">
    <source>
        <dbReference type="ARBA" id="ARBA00047821"/>
    </source>
</evidence>
<name>A0A2W1E336_9PLEO</name>
<reference evidence="16" key="4">
    <citation type="journal article" date="2022" name="Microb. Genom.">
        <title>A global pangenome for the wheat fungal pathogen Pyrenophora tritici-repentis and prediction of effector protein structural homology.</title>
        <authorList>
            <person name="Moolhuijzen P.M."/>
            <person name="See P.T."/>
            <person name="Shi G."/>
            <person name="Powell H.R."/>
            <person name="Cockram J."/>
            <person name="Jorgensen L.N."/>
            <person name="Benslimane H."/>
            <person name="Strelkov S.E."/>
            <person name="Turner J."/>
            <person name="Liu Z."/>
            <person name="Moffat C.S."/>
        </authorList>
    </citation>
    <scope>NUCLEOTIDE SEQUENCE [LARGE SCALE GENOMIC DNA]</scope>
</reference>
<organism evidence="13 15">
    <name type="scientific">Pyrenophora tritici-repentis</name>
    <dbReference type="NCBI Taxonomy" id="45151"/>
    <lineage>
        <taxon>Eukaryota</taxon>
        <taxon>Fungi</taxon>
        <taxon>Dikarya</taxon>
        <taxon>Ascomycota</taxon>
        <taxon>Pezizomycotina</taxon>
        <taxon>Dothideomycetes</taxon>
        <taxon>Pleosporomycetidae</taxon>
        <taxon>Pleosporales</taxon>
        <taxon>Pleosporineae</taxon>
        <taxon>Pleosporaceae</taxon>
        <taxon>Pyrenophora</taxon>
    </lineage>
</organism>
<reference evidence="14" key="2">
    <citation type="submission" date="2021-05" db="EMBL/GenBank/DDBJ databases">
        <authorList>
            <person name="Moolhuijzen P.M."/>
            <person name="Moffat C.S."/>
        </authorList>
    </citation>
    <scope>NUCLEOTIDE SEQUENCE</scope>
    <source>
        <strain evidence="14">86-124</strain>
    </source>
</reference>
<dbReference type="OMA" id="ETNVGPY"/>
<keyword evidence="6" id="KW-0963">Cytoplasm</keyword>
<keyword evidence="16" id="KW-1185">Reference proteome</keyword>
<dbReference type="GO" id="GO:1990189">
    <property type="term" value="F:protein N-terminal-serine acetyltransferase activity"/>
    <property type="evidence" value="ECO:0007669"/>
    <property type="project" value="UniProtKB-EC"/>
</dbReference>
<keyword evidence="8" id="KW-0539">Nucleus</keyword>
<keyword evidence="9" id="KW-0012">Acyltransferase</keyword>
<reference evidence="14" key="3">
    <citation type="journal article" date="2022" name="bioRxiv">
        <title>A global pangenome for the wheat fungal pathogen Pyrenophora tritici-repentis and prediction of effector protein structural homology.</title>
        <authorList>
            <person name="Moolhuijzen P."/>
            <person name="See P.T."/>
            <person name="Shi G."/>
            <person name="Powell H.R."/>
            <person name="Cockram J."/>
            <person name="Jorgensen L.N."/>
            <person name="Benslimane H."/>
            <person name="Strelkov S.E."/>
            <person name="Turner J."/>
            <person name="Liu Z."/>
            <person name="Moffat C.S."/>
        </authorList>
    </citation>
    <scope>NUCLEOTIDE SEQUENCE</scope>
    <source>
        <strain evidence="14">86-124</strain>
    </source>
</reference>
<dbReference type="Pfam" id="PF00583">
    <property type="entry name" value="Acetyltransf_1"/>
    <property type="match status" value="1"/>
</dbReference>
<dbReference type="EMBL" id="NQIK02000002">
    <property type="protein sequence ID" value="KAF7574712.1"/>
    <property type="molecule type" value="Genomic_DNA"/>
</dbReference>
<proteinExistence type="inferred from homology"/>
<dbReference type="EC" id="2.3.1.257" evidence="4"/>
<reference evidence="13" key="1">
    <citation type="journal article" date="2018" name="BMC Genomics">
        <title>Comparative genomics of the wheat fungal pathogen Pyrenophora tritici-repentis reveals chromosomal variations and genome plasticity.</title>
        <authorList>
            <person name="Moolhuijzen P."/>
            <person name="See P.T."/>
            <person name="Hane J.K."/>
            <person name="Shi G."/>
            <person name="Liu Z."/>
            <person name="Oliver R.P."/>
            <person name="Moffat C.S."/>
        </authorList>
    </citation>
    <scope>NUCLEOTIDE SEQUENCE [LARGE SCALE GENOMIC DNA]</scope>
    <source>
        <strain evidence="13">M4</strain>
    </source>
</reference>
<protein>
    <recommendedName>
        <fullName evidence="5">N-alpha-acetyltransferase 40</fullName>
        <ecNumber evidence="4">2.3.1.257</ecNumber>
    </recommendedName>
</protein>
<evidence type="ECO:0000256" key="5">
    <source>
        <dbReference type="ARBA" id="ARBA00015043"/>
    </source>
</evidence>
<comment type="subcellular location">
    <subcellularLocation>
        <location evidence="2">Cytoplasm</location>
    </subcellularLocation>
    <subcellularLocation>
        <location evidence="1">Nucleus</location>
    </subcellularLocation>
</comment>
<evidence type="ECO:0000256" key="9">
    <source>
        <dbReference type="ARBA" id="ARBA00023315"/>
    </source>
</evidence>
<evidence type="ECO:0000313" key="15">
    <source>
        <dbReference type="Proteomes" id="UP000245464"/>
    </source>
</evidence>
<evidence type="ECO:0000256" key="8">
    <source>
        <dbReference type="ARBA" id="ARBA00023242"/>
    </source>
</evidence>
<comment type="catalytic activity">
    <reaction evidence="11">
        <text>N-terminal L-seryl-[histone H4] + acetyl-CoA = N-terminal N(alpha)-acetyl-L-seryl-[histone H4] + CoA + H(+)</text>
        <dbReference type="Rhea" id="RHEA:50596"/>
        <dbReference type="Rhea" id="RHEA-COMP:12740"/>
        <dbReference type="Rhea" id="RHEA-COMP:12743"/>
        <dbReference type="ChEBI" id="CHEBI:15378"/>
        <dbReference type="ChEBI" id="CHEBI:57287"/>
        <dbReference type="ChEBI" id="CHEBI:57288"/>
        <dbReference type="ChEBI" id="CHEBI:64738"/>
        <dbReference type="ChEBI" id="CHEBI:83690"/>
        <dbReference type="EC" id="2.3.1.257"/>
    </reaction>
</comment>
<sequence length="208" mass="23649">MLFSDIQASKVQKVLQEDASGLVAYESSLQFDLKLVGLDDSELEACLTLVEYTSKNHYQASSMGWSSVKKIEEMEKPDMIFLLVREKTPAAEYSLRNDNNPVLGYISFMFDFDDPPNDDREVLYIYEIHLDDHLRGQGLGSRLISFVENVARECQIEKTMLTVFTTNKGAKRLYEALGYTKDTCSPEDKVIRTKTIPADYVIMSKMVG</sequence>
<comment type="caution">
    <text evidence="13">The sequence shown here is derived from an EMBL/GenBank/DDBJ whole genome shotgun (WGS) entry which is preliminary data.</text>
</comment>
<dbReference type="GO" id="GO:0043998">
    <property type="term" value="F:histone H2A acetyltransferase activity"/>
    <property type="evidence" value="ECO:0007669"/>
    <property type="project" value="InterPro"/>
</dbReference>
<evidence type="ECO:0000256" key="11">
    <source>
        <dbReference type="ARBA" id="ARBA00049524"/>
    </source>
</evidence>
<comment type="similarity">
    <text evidence="3">Belongs to the acetyltransferase family. NAA40 subfamily.</text>
</comment>
<gene>
    <name evidence="14" type="ORF">Ptr86124_001909</name>
    <name evidence="13" type="ORF">PtrM4_063360</name>
</gene>
<dbReference type="PANTHER" id="PTHR20531">
    <property type="entry name" value="N-ALPHA-ACETYLTRANSFERASE 40"/>
    <property type="match status" value="1"/>
</dbReference>
<evidence type="ECO:0000256" key="6">
    <source>
        <dbReference type="ARBA" id="ARBA00022490"/>
    </source>
</evidence>
<evidence type="ECO:0000256" key="7">
    <source>
        <dbReference type="ARBA" id="ARBA00022679"/>
    </source>
</evidence>
<dbReference type="PROSITE" id="PS51186">
    <property type="entry name" value="GNAT"/>
    <property type="match status" value="1"/>
</dbReference>
<keyword evidence="7 13" id="KW-0808">Transferase</keyword>
<dbReference type="SUPFAM" id="SSF55729">
    <property type="entry name" value="Acyl-CoA N-acyltransferases (Nat)"/>
    <property type="match status" value="1"/>
</dbReference>
<evidence type="ECO:0000313" key="14">
    <source>
        <dbReference type="EMBL" id="KAI1518781.1"/>
    </source>
</evidence>
<evidence type="ECO:0000259" key="12">
    <source>
        <dbReference type="PROSITE" id="PS51186"/>
    </source>
</evidence>
<dbReference type="PANTHER" id="PTHR20531:SF1">
    <property type="entry name" value="N-ALPHA-ACETYLTRANSFERASE 40"/>
    <property type="match status" value="1"/>
</dbReference>